<dbReference type="PROSITE" id="PS00086">
    <property type="entry name" value="CYTOCHROME_P450"/>
    <property type="match status" value="1"/>
</dbReference>
<dbReference type="GO" id="GO:0016705">
    <property type="term" value="F:oxidoreductase activity, acting on paired donors, with incorporation or reduction of molecular oxygen"/>
    <property type="evidence" value="ECO:0007669"/>
    <property type="project" value="InterPro"/>
</dbReference>
<dbReference type="EMBL" id="CAJPEX010002737">
    <property type="protein sequence ID" value="CAG0921421.1"/>
    <property type="molecule type" value="Genomic_DNA"/>
</dbReference>
<dbReference type="Pfam" id="PF00067">
    <property type="entry name" value="p450"/>
    <property type="match status" value="1"/>
</dbReference>
<dbReference type="InterPro" id="IPR002397">
    <property type="entry name" value="Cyt_P450_B"/>
</dbReference>
<evidence type="ECO:0000313" key="6">
    <source>
        <dbReference type="EMBL" id="CAD7281269.1"/>
    </source>
</evidence>
<keyword evidence="5" id="KW-0349">Heme</keyword>
<dbReference type="GO" id="GO:0016125">
    <property type="term" value="P:sterol metabolic process"/>
    <property type="evidence" value="ECO:0007669"/>
    <property type="project" value="TreeGrafter"/>
</dbReference>
<dbReference type="EMBL" id="OA884774">
    <property type="protein sequence ID" value="CAD7281269.1"/>
    <property type="molecule type" value="Genomic_DNA"/>
</dbReference>
<keyword evidence="4 5" id="KW-0503">Monooxygenase</keyword>
<dbReference type="SUPFAM" id="SSF48264">
    <property type="entry name" value="Cytochrome P450"/>
    <property type="match status" value="1"/>
</dbReference>
<evidence type="ECO:0000256" key="3">
    <source>
        <dbReference type="ARBA" id="ARBA00023004"/>
    </source>
</evidence>
<dbReference type="PANTHER" id="PTHR24286">
    <property type="entry name" value="CYTOCHROME P450 26"/>
    <property type="match status" value="1"/>
</dbReference>
<dbReference type="InterPro" id="IPR017972">
    <property type="entry name" value="Cyt_P450_CS"/>
</dbReference>
<dbReference type="InterPro" id="IPR036396">
    <property type="entry name" value="Cyt_P450_sf"/>
</dbReference>
<evidence type="ECO:0000256" key="4">
    <source>
        <dbReference type="ARBA" id="ARBA00023033"/>
    </source>
</evidence>
<dbReference type="PRINTS" id="PR00359">
    <property type="entry name" value="BP450"/>
</dbReference>
<keyword evidence="7" id="KW-1185">Reference proteome</keyword>
<proteinExistence type="inferred from homology"/>
<evidence type="ECO:0000256" key="2">
    <source>
        <dbReference type="ARBA" id="ARBA00022723"/>
    </source>
</evidence>
<comment type="similarity">
    <text evidence="1 5">Belongs to the cytochrome P450 family.</text>
</comment>
<protein>
    <recommendedName>
        <fullName evidence="8">Cytochrome P450</fullName>
    </recommendedName>
</protein>
<organism evidence="6">
    <name type="scientific">Notodromas monacha</name>
    <dbReference type="NCBI Taxonomy" id="399045"/>
    <lineage>
        <taxon>Eukaryota</taxon>
        <taxon>Metazoa</taxon>
        <taxon>Ecdysozoa</taxon>
        <taxon>Arthropoda</taxon>
        <taxon>Crustacea</taxon>
        <taxon>Oligostraca</taxon>
        <taxon>Ostracoda</taxon>
        <taxon>Podocopa</taxon>
        <taxon>Podocopida</taxon>
        <taxon>Cypridocopina</taxon>
        <taxon>Cypridoidea</taxon>
        <taxon>Cyprididae</taxon>
        <taxon>Notodromas</taxon>
    </lineage>
</organism>
<reference evidence="6" key="1">
    <citation type="submission" date="2020-11" db="EMBL/GenBank/DDBJ databases">
        <authorList>
            <person name="Tran Van P."/>
        </authorList>
    </citation>
    <scope>NUCLEOTIDE SEQUENCE</scope>
</reference>
<dbReference type="Gene3D" id="1.10.630.10">
    <property type="entry name" value="Cytochrome P450"/>
    <property type="match status" value="1"/>
</dbReference>
<keyword evidence="3 5" id="KW-0408">Iron</keyword>
<dbReference type="GO" id="GO:0020037">
    <property type="term" value="F:heme binding"/>
    <property type="evidence" value="ECO:0007669"/>
    <property type="project" value="InterPro"/>
</dbReference>
<keyword evidence="5" id="KW-0560">Oxidoreductase</keyword>
<evidence type="ECO:0008006" key="8">
    <source>
        <dbReference type="Google" id="ProtNLM"/>
    </source>
</evidence>
<evidence type="ECO:0000256" key="5">
    <source>
        <dbReference type="RuleBase" id="RU000461"/>
    </source>
</evidence>
<gene>
    <name evidence="6" type="ORF">NMOB1V02_LOCUS8917</name>
</gene>
<keyword evidence="2 5" id="KW-0479">Metal-binding</keyword>
<accession>A0A7R9GHG2</accession>
<evidence type="ECO:0000256" key="1">
    <source>
        <dbReference type="ARBA" id="ARBA00010617"/>
    </source>
</evidence>
<name>A0A7R9GHG2_9CRUS</name>
<dbReference type="GO" id="GO:0005506">
    <property type="term" value="F:iron ion binding"/>
    <property type="evidence" value="ECO:0007669"/>
    <property type="project" value="InterPro"/>
</dbReference>
<dbReference type="GO" id="GO:0004497">
    <property type="term" value="F:monooxygenase activity"/>
    <property type="evidence" value="ECO:0007669"/>
    <property type="project" value="UniProtKB-KW"/>
</dbReference>
<dbReference type="AlphaFoldDB" id="A0A7R9GHG2"/>
<evidence type="ECO:0000313" key="7">
    <source>
        <dbReference type="Proteomes" id="UP000678499"/>
    </source>
</evidence>
<dbReference type="OrthoDB" id="1470350at2759"/>
<dbReference type="PANTHER" id="PTHR24286:SF252">
    <property type="entry name" value="CYTOCHROME P450 26B1"/>
    <property type="match status" value="1"/>
</dbReference>
<sequence length="426" mass="48694">MMTERQRCWTPKALPMDSGSFFTGERGFRLFTDVADFVESKVKEHKSRIFQTRVLLKPTAIVVSNSAVAALLFDDGSEYELGYDDYFKRLFGDTLFLVEGPEAKLLRESLRPLFAESMLQSYQVELRERMRRPLADLAKCPRVNVYKYFKAQSMALCLDVFLGSSPNGASAQLKEEIAALVSTHWHGVLSIPLDFKFPMLMSSAYRKAVDAREKLVKLILRRLRESDDGFLGCLKSTKMSEELQVQFLLLAVSALIPKAFASLMTSFFCSSEHWQPLVDDDGIISDENLSNVLLEVLRLYPPFMGGRRVAKRDTVLDTYLIPRGTPLVYINMGAHTDPAVFPDPHCFRPFRWKHENSGDQRKLFTFGGGARTCIGYKLIFSGWKMICRILISEFTWEVDRASADVKLKYLPVLRPKDPLYVKFRPR</sequence>
<dbReference type="InterPro" id="IPR001128">
    <property type="entry name" value="Cyt_P450"/>
</dbReference>
<dbReference type="Proteomes" id="UP000678499">
    <property type="component" value="Unassembled WGS sequence"/>
</dbReference>